<dbReference type="GO" id="GO:0001227">
    <property type="term" value="F:DNA-binding transcription repressor activity, RNA polymerase II-specific"/>
    <property type="evidence" value="ECO:0007669"/>
    <property type="project" value="TreeGrafter"/>
</dbReference>
<dbReference type="Pfam" id="PF01352">
    <property type="entry name" value="KRAB"/>
    <property type="match status" value="1"/>
</dbReference>
<dbReference type="GO" id="GO:0005654">
    <property type="term" value="C:nucleoplasm"/>
    <property type="evidence" value="ECO:0007669"/>
    <property type="project" value="TreeGrafter"/>
</dbReference>
<dbReference type="InterPro" id="IPR013087">
    <property type="entry name" value="Znf_C2H2_type"/>
</dbReference>
<feature type="domain" description="C2H2-type" evidence="13">
    <location>
        <begin position="444"/>
        <end position="471"/>
    </location>
</feature>
<evidence type="ECO:0000256" key="2">
    <source>
        <dbReference type="ARBA" id="ARBA00006991"/>
    </source>
</evidence>
<evidence type="ECO:0000313" key="15">
    <source>
        <dbReference type="Proteomes" id="UP000248481"/>
    </source>
</evidence>
<dbReference type="GO" id="GO:0008270">
    <property type="term" value="F:zinc ion binding"/>
    <property type="evidence" value="ECO:0007669"/>
    <property type="project" value="UniProtKB-KW"/>
</dbReference>
<dbReference type="InterPro" id="IPR036051">
    <property type="entry name" value="KRAB_dom_sf"/>
</dbReference>
<evidence type="ECO:0000256" key="6">
    <source>
        <dbReference type="ARBA" id="ARBA00022833"/>
    </source>
</evidence>
<dbReference type="InterPro" id="IPR036236">
    <property type="entry name" value="Znf_C2H2_sf"/>
</dbReference>
<evidence type="ECO:0000256" key="10">
    <source>
        <dbReference type="ARBA" id="ARBA00023242"/>
    </source>
</evidence>
<evidence type="ECO:0000256" key="8">
    <source>
        <dbReference type="ARBA" id="ARBA00023125"/>
    </source>
</evidence>
<sequence length="534" mass="59465">MAPTRAPRLAGGQGETQSGRGRPGAVSFADVAVYFSPEEWGCLRPAQRALYRDVMRETYGHLGALGFAGPKPALISWLERKKEVWSPEAEDPEEGARHPGSGLGEEGGAEADCRLSWERARAGGDCGFIYTDLQSIPVPGEISVHAEMPAFRAFNTAESKRKNEPSSKIGAEELEDAPGRNAPPVEARLVPSFRDFSHPLPQPSAHTGQQCTQTPKRPYPCLECNRSFSYPSLLASHQRVHSGERPFPCGQCGRCFRQRGNLAVHMRIHTGEKPFSCPDCGRLFFSQRAHLVQHQLLHTGDKPYSCPDCGRCFRQTGALAIHRHRHGGEKPYVCAECGRHFTHPSLLAIHQRTHTRKKPHICSDCGRGFAYPSLLTNHQRVHSGERPYPCTHCSARFAQQNNLLQHQLIHTGEKPYACPDCGRCFRQSGSLAIHRRTHTGEKPYSCPECGHQFTSSCVLNSHRCIHSVERPFPCSQCGKTFKRKSALEAHRWIHRTGGTSQRGDRPLLPPPAQACVPEGQEPSVHFRHFPDMFQ</sequence>
<dbReference type="SMART" id="SM00355">
    <property type="entry name" value="ZnF_C2H2"/>
    <property type="match status" value="10"/>
</dbReference>
<feature type="domain" description="C2H2-type" evidence="13">
    <location>
        <begin position="304"/>
        <end position="331"/>
    </location>
</feature>
<dbReference type="Proteomes" id="UP000248481">
    <property type="component" value="Unplaced"/>
</dbReference>
<dbReference type="PROSITE" id="PS50157">
    <property type="entry name" value="ZINC_FINGER_C2H2_2"/>
    <property type="match status" value="10"/>
</dbReference>
<keyword evidence="4" id="KW-0677">Repeat</keyword>
<feature type="region of interest" description="Disordered" evidence="12">
    <location>
        <begin position="85"/>
        <end position="110"/>
    </location>
</feature>
<keyword evidence="6" id="KW-0862">Zinc</keyword>
<dbReference type="GO" id="GO:0001817">
    <property type="term" value="P:regulation of cytokine production"/>
    <property type="evidence" value="ECO:0007669"/>
    <property type="project" value="TreeGrafter"/>
</dbReference>
<dbReference type="PROSITE" id="PS00028">
    <property type="entry name" value="ZINC_FINGER_C2H2_1"/>
    <property type="match status" value="9"/>
</dbReference>
<evidence type="ECO:0000256" key="12">
    <source>
        <dbReference type="SAM" id="MobiDB-lite"/>
    </source>
</evidence>
<keyword evidence="3" id="KW-0479">Metal-binding</keyword>
<keyword evidence="8" id="KW-0238">DNA-binding</keyword>
<feature type="domain" description="KRAB" evidence="14">
    <location>
        <begin position="26"/>
        <end position="97"/>
    </location>
</feature>
<feature type="domain" description="C2H2-type" evidence="13">
    <location>
        <begin position="472"/>
        <end position="494"/>
    </location>
</feature>
<evidence type="ECO:0000256" key="11">
    <source>
        <dbReference type="PROSITE-ProRule" id="PRU00042"/>
    </source>
</evidence>
<feature type="domain" description="C2H2-type" evidence="13">
    <location>
        <begin position="388"/>
        <end position="415"/>
    </location>
</feature>
<dbReference type="KEGG" id="nsu:110583857"/>
<dbReference type="RefSeq" id="XP_044768426.1">
    <property type="nucleotide sequence ID" value="XM_044912491.1"/>
</dbReference>
<gene>
    <name evidence="17" type="primary">LOC123323955</name>
    <name evidence="16" type="synonym">LOC110583857</name>
</gene>
<evidence type="ECO:0000256" key="7">
    <source>
        <dbReference type="ARBA" id="ARBA00023015"/>
    </source>
</evidence>
<evidence type="ECO:0000259" key="14">
    <source>
        <dbReference type="PROSITE" id="PS50805"/>
    </source>
</evidence>
<dbReference type="Gene3D" id="3.30.160.60">
    <property type="entry name" value="Classic Zinc Finger"/>
    <property type="match status" value="10"/>
</dbReference>
<evidence type="ECO:0000256" key="9">
    <source>
        <dbReference type="ARBA" id="ARBA00023163"/>
    </source>
</evidence>
<dbReference type="GeneID" id="123323955"/>
<keyword evidence="10" id="KW-0539">Nucleus</keyword>
<dbReference type="FunFam" id="3.30.160.60:FF:001498">
    <property type="entry name" value="Zinc finger protein 404"/>
    <property type="match status" value="1"/>
</dbReference>
<dbReference type="FunFam" id="3.30.160.60:FF:000180">
    <property type="entry name" value="Zinc finger protein 689"/>
    <property type="match status" value="5"/>
</dbReference>
<dbReference type="PROSITE" id="PS50805">
    <property type="entry name" value="KRAB"/>
    <property type="match status" value="1"/>
</dbReference>
<dbReference type="InterPro" id="IPR001909">
    <property type="entry name" value="KRAB"/>
</dbReference>
<evidence type="ECO:0000313" key="17">
    <source>
        <dbReference type="RefSeq" id="XP_044768426.1"/>
    </source>
</evidence>
<dbReference type="AlphaFoldDB" id="A0A8M1M3I5"/>
<dbReference type="GO" id="GO:0002682">
    <property type="term" value="P:regulation of immune system process"/>
    <property type="evidence" value="ECO:0007669"/>
    <property type="project" value="TreeGrafter"/>
</dbReference>
<evidence type="ECO:0000313" key="16">
    <source>
        <dbReference type="RefSeq" id="XP_044768425.1"/>
    </source>
</evidence>
<dbReference type="FunFam" id="3.30.160.60:FF:000100">
    <property type="entry name" value="Zinc finger 45-like"/>
    <property type="match status" value="1"/>
</dbReference>
<dbReference type="CDD" id="cd07765">
    <property type="entry name" value="KRAB_A-box"/>
    <property type="match status" value="1"/>
</dbReference>
<dbReference type="SMART" id="SM00349">
    <property type="entry name" value="KRAB"/>
    <property type="match status" value="1"/>
</dbReference>
<evidence type="ECO:0000256" key="4">
    <source>
        <dbReference type="ARBA" id="ARBA00022737"/>
    </source>
</evidence>
<dbReference type="Pfam" id="PF00096">
    <property type="entry name" value="zf-C2H2"/>
    <property type="match status" value="8"/>
</dbReference>
<comment type="subcellular location">
    <subcellularLocation>
        <location evidence="1">Nucleus</location>
    </subcellularLocation>
</comment>
<keyword evidence="7" id="KW-0805">Transcription regulation</keyword>
<protein>
    <submittedName>
        <fullName evidence="16 17">Zinc finger protein 785-like</fullName>
    </submittedName>
</protein>
<dbReference type="GO" id="GO:0000978">
    <property type="term" value="F:RNA polymerase II cis-regulatory region sequence-specific DNA binding"/>
    <property type="evidence" value="ECO:0007669"/>
    <property type="project" value="TreeGrafter"/>
</dbReference>
<feature type="domain" description="C2H2-type" evidence="13">
    <location>
        <begin position="275"/>
        <end position="303"/>
    </location>
</feature>
<dbReference type="SUPFAM" id="SSF57667">
    <property type="entry name" value="beta-beta-alpha zinc fingers"/>
    <property type="match status" value="5"/>
</dbReference>
<dbReference type="FunFam" id="3.30.160.60:FF:000446">
    <property type="entry name" value="Zinc finger protein"/>
    <property type="match status" value="1"/>
</dbReference>
<evidence type="ECO:0000256" key="1">
    <source>
        <dbReference type="ARBA" id="ARBA00004123"/>
    </source>
</evidence>
<keyword evidence="15" id="KW-1185">Reference proteome</keyword>
<feature type="region of interest" description="Disordered" evidence="12">
    <location>
        <begin position="1"/>
        <end position="23"/>
    </location>
</feature>
<accession>A0A8M1M3I5</accession>
<dbReference type="PANTHER" id="PTHR24399">
    <property type="entry name" value="ZINC FINGER AND BTB DOMAIN-CONTAINING"/>
    <property type="match status" value="1"/>
</dbReference>
<dbReference type="RefSeq" id="XP_044768425.1">
    <property type="nucleotide sequence ID" value="XM_044912490.1"/>
</dbReference>
<dbReference type="KEGG" id="nsu:123323955"/>
<feature type="domain" description="C2H2-type" evidence="13">
    <location>
        <begin position="219"/>
        <end position="246"/>
    </location>
</feature>
<feature type="region of interest" description="Disordered" evidence="12">
    <location>
        <begin position="156"/>
        <end position="185"/>
    </location>
</feature>
<dbReference type="SUPFAM" id="SSF109640">
    <property type="entry name" value="KRAB domain (Kruppel-associated box)"/>
    <property type="match status" value="1"/>
</dbReference>
<dbReference type="FunFam" id="3.30.160.60:FF:001480">
    <property type="entry name" value="Si:cabz01071911.3"/>
    <property type="match status" value="1"/>
</dbReference>
<organism evidence="15 17">
    <name type="scientific">Neomonachus schauinslandi</name>
    <name type="common">Hawaiian monk seal</name>
    <name type="synonym">Monachus schauinslandi</name>
    <dbReference type="NCBI Taxonomy" id="29088"/>
    <lineage>
        <taxon>Eukaryota</taxon>
        <taxon>Metazoa</taxon>
        <taxon>Chordata</taxon>
        <taxon>Craniata</taxon>
        <taxon>Vertebrata</taxon>
        <taxon>Euteleostomi</taxon>
        <taxon>Mammalia</taxon>
        <taxon>Eutheria</taxon>
        <taxon>Laurasiatheria</taxon>
        <taxon>Carnivora</taxon>
        <taxon>Caniformia</taxon>
        <taxon>Pinnipedia</taxon>
        <taxon>Phocidae</taxon>
        <taxon>Monachinae</taxon>
        <taxon>Monachini</taxon>
        <taxon>Neomonachus</taxon>
    </lineage>
</organism>
<feature type="domain" description="C2H2-type" evidence="13">
    <location>
        <begin position="332"/>
        <end position="359"/>
    </location>
</feature>
<keyword evidence="5 11" id="KW-0863">Zinc-finger</keyword>
<feature type="domain" description="C2H2-type" evidence="13">
    <location>
        <begin position="247"/>
        <end position="274"/>
    </location>
</feature>
<feature type="domain" description="C2H2-type" evidence="13">
    <location>
        <begin position="416"/>
        <end position="443"/>
    </location>
</feature>
<feature type="domain" description="C2H2-type" evidence="13">
    <location>
        <begin position="360"/>
        <end position="387"/>
    </location>
</feature>
<dbReference type="FunFam" id="3.30.160.60:FF:002343">
    <property type="entry name" value="Zinc finger protein 33A"/>
    <property type="match status" value="1"/>
</dbReference>
<evidence type="ECO:0000256" key="3">
    <source>
        <dbReference type="ARBA" id="ARBA00022723"/>
    </source>
</evidence>
<evidence type="ECO:0000256" key="5">
    <source>
        <dbReference type="ARBA" id="ARBA00022771"/>
    </source>
</evidence>
<name>A0A8M1M3I5_NEOSC</name>
<comment type="similarity">
    <text evidence="2">Belongs to the krueppel C2H2-type zinc-finger protein family.</text>
</comment>
<dbReference type="Gene3D" id="6.10.140.140">
    <property type="match status" value="1"/>
</dbReference>
<dbReference type="PANTHER" id="PTHR24399:SF54">
    <property type="entry name" value="GASTRULA ZINC FINGER PROTEIN XLCGF26.1-LIKE-RELATED"/>
    <property type="match status" value="1"/>
</dbReference>
<evidence type="ECO:0000259" key="13">
    <source>
        <dbReference type="PROSITE" id="PS50157"/>
    </source>
</evidence>
<keyword evidence="9" id="KW-0804">Transcription</keyword>
<proteinExistence type="inferred from homology"/>
<reference evidence="16 17" key="1">
    <citation type="submission" date="2025-04" db="UniProtKB">
        <authorList>
            <consortium name="RefSeq"/>
        </authorList>
    </citation>
    <scope>IDENTIFICATION</scope>
    <source>
        <tissue evidence="16 17">Blood</tissue>
    </source>
</reference>